<evidence type="ECO:0000256" key="5">
    <source>
        <dbReference type="ARBA" id="ARBA00022597"/>
    </source>
</evidence>
<keyword evidence="5" id="KW-0762">Sugar transport</keyword>
<dbReference type="Proteomes" id="UP000473571">
    <property type="component" value="Unassembled WGS sequence"/>
</dbReference>
<dbReference type="PANTHER" id="PTHR43790:SF3">
    <property type="entry name" value="D-ALLOSE IMPORT ATP-BINDING PROTEIN ALSA-RELATED"/>
    <property type="match status" value="1"/>
</dbReference>
<dbReference type="GO" id="GO:0005524">
    <property type="term" value="F:ATP binding"/>
    <property type="evidence" value="ECO:0007669"/>
    <property type="project" value="UniProtKB-KW"/>
</dbReference>
<dbReference type="CDD" id="cd03216">
    <property type="entry name" value="ABC_Carb_Monos_I"/>
    <property type="match status" value="1"/>
</dbReference>
<dbReference type="InterPro" id="IPR003439">
    <property type="entry name" value="ABC_transporter-like_ATP-bd"/>
</dbReference>
<dbReference type="InterPro" id="IPR050107">
    <property type="entry name" value="ABC_carbohydrate_import_ATPase"/>
</dbReference>
<dbReference type="PROSITE" id="PS50893">
    <property type="entry name" value="ABC_TRANSPORTER_2"/>
    <property type="match status" value="2"/>
</dbReference>
<dbReference type="Gene3D" id="3.40.50.300">
    <property type="entry name" value="P-loop containing nucleotide triphosphate hydrolases"/>
    <property type="match status" value="2"/>
</dbReference>
<evidence type="ECO:0000259" key="11">
    <source>
        <dbReference type="PROSITE" id="PS50893"/>
    </source>
</evidence>
<evidence type="ECO:0000313" key="13">
    <source>
        <dbReference type="Proteomes" id="UP000473571"/>
    </source>
</evidence>
<keyword evidence="9" id="KW-1278">Translocase</keyword>
<dbReference type="CDD" id="cd03215">
    <property type="entry name" value="ABC_Carb_Monos_II"/>
    <property type="match status" value="1"/>
</dbReference>
<dbReference type="PANTHER" id="PTHR43790">
    <property type="entry name" value="CARBOHYDRATE TRANSPORT ATP-BINDING PROTEIN MG119-RELATED"/>
    <property type="match status" value="1"/>
</dbReference>
<evidence type="ECO:0000256" key="9">
    <source>
        <dbReference type="ARBA" id="ARBA00022967"/>
    </source>
</evidence>
<keyword evidence="6" id="KW-0677">Repeat</keyword>
<keyword evidence="8 12" id="KW-0067">ATP-binding</keyword>
<dbReference type="PROSITE" id="PS00211">
    <property type="entry name" value="ABC_TRANSPORTER_1"/>
    <property type="match status" value="1"/>
</dbReference>
<dbReference type="InterPro" id="IPR027417">
    <property type="entry name" value="P-loop_NTPase"/>
</dbReference>
<evidence type="ECO:0000256" key="10">
    <source>
        <dbReference type="ARBA" id="ARBA00023136"/>
    </source>
</evidence>
<comment type="subcellular location">
    <subcellularLocation>
        <location evidence="1">Cell membrane</location>
        <topology evidence="1">Peripheral membrane protein</topology>
    </subcellularLocation>
</comment>
<dbReference type="Pfam" id="PF00005">
    <property type="entry name" value="ABC_tran"/>
    <property type="match status" value="2"/>
</dbReference>
<evidence type="ECO:0000313" key="12">
    <source>
        <dbReference type="EMBL" id="KAB0684973.1"/>
    </source>
</evidence>
<evidence type="ECO:0000256" key="1">
    <source>
        <dbReference type="ARBA" id="ARBA00004202"/>
    </source>
</evidence>
<dbReference type="EMBL" id="VZOL01000042">
    <property type="protein sequence ID" value="KAB0684973.1"/>
    <property type="molecule type" value="Genomic_DNA"/>
</dbReference>
<evidence type="ECO:0000256" key="4">
    <source>
        <dbReference type="ARBA" id="ARBA00022519"/>
    </source>
</evidence>
<feature type="domain" description="ABC transporter" evidence="11">
    <location>
        <begin position="253"/>
        <end position="503"/>
    </location>
</feature>
<protein>
    <submittedName>
        <fullName evidence="12">Sugar ABC transporter ATP-binding protein</fullName>
    </submittedName>
</protein>
<gene>
    <name evidence="12" type="ORF">F7R13_06380</name>
</gene>
<keyword evidence="10" id="KW-0472">Membrane</keyword>
<dbReference type="InterPro" id="IPR003593">
    <property type="entry name" value="AAA+_ATPase"/>
</dbReference>
<feature type="domain" description="ABC transporter" evidence="11">
    <location>
        <begin position="13"/>
        <end position="249"/>
    </location>
</feature>
<reference evidence="12 13" key="1">
    <citation type="submission" date="2019-09" db="EMBL/GenBank/DDBJ databases">
        <title>Draft genome sequences of 48 bacterial type strains from the CCUG.</title>
        <authorList>
            <person name="Tunovic T."/>
            <person name="Pineiro-Iglesias B."/>
            <person name="Unosson C."/>
            <person name="Inganas E."/>
            <person name="Ohlen M."/>
            <person name="Cardew S."/>
            <person name="Jensie-Markopoulos S."/>
            <person name="Salva-Serra F."/>
            <person name="Jaen-Luchoro D."/>
            <person name="Karlsson R."/>
            <person name="Svensson-Stadler L."/>
            <person name="Chun J."/>
            <person name="Moore E."/>
        </authorList>
    </citation>
    <scope>NUCLEOTIDE SEQUENCE [LARGE SCALE GENOMIC DNA]</scope>
    <source>
        <strain evidence="12 13">CCUG 65687</strain>
    </source>
</reference>
<dbReference type="AlphaFoldDB" id="A0A6L3NLQ9"/>
<evidence type="ECO:0000256" key="8">
    <source>
        <dbReference type="ARBA" id="ARBA00022840"/>
    </source>
</evidence>
<name>A0A6L3NLQ9_9BURK</name>
<evidence type="ECO:0000256" key="3">
    <source>
        <dbReference type="ARBA" id="ARBA00022475"/>
    </source>
</evidence>
<keyword evidence="7" id="KW-0547">Nucleotide-binding</keyword>
<comment type="caution">
    <text evidence="12">The sequence shown here is derived from an EMBL/GenBank/DDBJ whole genome shotgun (WGS) entry which is preliminary data.</text>
</comment>
<dbReference type="SUPFAM" id="SSF52540">
    <property type="entry name" value="P-loop containing nucleoside triphosphate hydrolases"/>
    <property type="match status" value="2"/>
</dbReference>
<sequence length="507" mass="55155">MSMETSTGRAPRLELRKICKHFPGVAALTDVDLTLYPGELHMLLGENGAGKSSLMKVLFGAYRADSGEIRYDGTPVAIESPADAKRLGIAVIFQEFSLVPHLSIAQNIYLGREPRNRLGLVDHRRMHADAAAVLAQLGLAYDTRTHAADLGVAQQQMVEIAKALSHDARVLVMDEPTAAISDREADALFAVVHRLRASGVAIVYISHRMKEVFDLGDRVTVLRDGRLVTSMPAGDATPEQLIALMVGRKVGAVYERRYFGACGEMALDVRGLTTSTGVNGVDLQVRCGEIVGLSGLVGAGRTEVARAVIGADPIQGGRIEIFGKAVSGGPHEVVRRGVGLIPENRKHEGVALRRSVHENLLVSSLWRLFPNGWYRPTRARRVTRDLIERLRIAPGDPAKRARNLSGGNQQKIVIGKWLSADCRLYIFDEPTRGIDIGAKTEIFNLIERLVEQGAAVLLISSELSEIVHVCDRAYVMRSGAISGELPREQLSELRILGLAMHGGDDVD</sequence>
<keyword evidence="4" id="KW-0997">Cell inner membrane</keyword>
<dbReference type="SMART" id="SM00382">
    <property type="entry name" value="AAA"/>
    <property type="match status" value="2"/>
</dbReference>
<dbReference type="FunFam" id="3.40.50.300:FF:000127">
    <property type="entry name" value="Ribose import ATP-binding protein RbsA"/>
    <property type="match status" value="1"/>
</dbReference>
<keyword evidence="3" id="KW-1003">Cell membrane</keyword>
<evidence type="ECO:0000256" key="6">
    <source>
        <dbReference type="ARBA" id="ARBA00022737"/>
    </source>
</evidence>
<dbReference type="GO" id="GO:0005886">
    <property type="term" value="C:plasma membrane"/>
    <property type="evidence" value="ECO:0007669"/>
    <property type="project" value="UniProtKB-SubCell"/>
</dbReference>
<keyword evidence="2" id="KW-0813">Transport</keyword>
<proteinExistence type="predicted"/>
<dbReference type="InterPro" id="IPR017871">
    <property type="entry name" value="ABC_transporter-like_CS"/>
</dbReference>
<organism evidence="12 13">
    <name type="scientific">Burkholderia territorii</name>
    <dbReference type="NCBI Taxonomy" id="1503055"/>
    <lineage>
        <taxon>Bacteria</taxon>
        <taxon>Pseudomonadati</taxon>
        <taxon>Pseudomonadota</taxon>
        <taxon>Betaproteobacteria</taxon>
        <taxon>Burkholderiales</taxon>
        <taxon>Burkholderiaceae</taxon>
        <taxon>Burkholderia</taxon>
        <taxon>Burkholderia cepacia complex</taxon>
    </lineage>
</organism>
<evidence type="ECO:0000256" key="7">
    <source>
        <dbReference type="ARBA" id="ARBA00022741"/>
    </source>
</evidence>
<evidence type="ECO:0000256" key="2">
    <source>
        <dbReference type="ARBA" id="ARBA00022448"/>
    </source>
</evidence>
<dbReference type="GO" id="GO:0016887">
    <property type="term" value="F:ATP hydrolysis activity"/>
    <property type="evidence" value="ECO:0007669"/>
    <property type="project" value="InterPro"/>
</dbReference>
<accession>A0A6L3NLQ9</accession>